<dbReference type="EMBL" id="LAVA02000046">
    <property type="protein sequence ID" value="OIJ66021.1"/>
    <property type="molecule type" value="Genomic_DNA"/>
</dbReference>
<protein>
    <recommendedName>
        <fullName evidence="4">Chromosome partitioning protein</fullName>
    </recommendedName>
</protein>
<keyword evidence="3" id="KW-1185">Reference proteome</keyword>
<dbReference type="STRING" id="1428628.WN71_020340"/>
<feature type="compositionally biased region" description="Low complexity" evidence="1">
    <location>
        <begin position="117"/>
        <end position="127"/>
    </location>
</feature>
<comment type="caution">
    <text evidence="2">The sequence shown here is derived from an EMBL/GenBank/DDBJ whole genome shotgun (WGS) entry which is preliminary data.</text>
</comment>
<feature type="compositionally biased region" description="Polar residues" evidence="1">
    <location>
        <begin position="128"/>
        <end position="142"/>
    </location>
</feature>
<accession>A0A1J4NXR5</accession>
<feature type="region of interest" description="Disordered" evidence="1">
    <location>
        <begin position="102"/>
        <end position="142"/>
    </location>
</feature>
<dbReference type="AlphaFoldDB" id="A0A1J4NXR5"/>
<dbReference type="Proteomes" id="UP000034196">
    <property type="component" value="Unassembled WGS sequence"/>
</dbReference>
<organism evidence="2 3">
    <name type="scientific">Streptomyces mangrovisoli</name>
    <dbReference type="NCBI Taxonomy" id="1428628"/>
    <lineage>
        <taxon>Bacteria</taxon>
        <taxon>Bacillati</taxon>
        <taxon>Actinomycetota</taxon>
        <taxon>Actinomycetes</taxon>
        <taxon>Kitasatosporales</taxon>
        <taxon>Streptomycetaceae</taxon>
        <taxon>Streptomyces</taxon>
    </lineage>
</organism>
<evidence type="ECO:0000256" key="1">
    <source>
        <dbReference type="SAM" id="MobiDB-lite"/>
    </source>
</evidence>
<dbReference type="OrthoDB" id="4231283at2"/>
<evidence type="ECO:0000313" key="2">
    <source>
        <dbReference type="EMBL" id="OIJ66021.1"/>
    </source>
</evidence>
<gene>
    <name evidence="2" type="ORF">WN71_020340</name>
</gene>
<sequence>MTGIELLAGAAVGYLVRKLRRVAGRADAEVDQVLDTGMDAIHELVTRQLSGDTALETLVAETANGDGEVRERTLRRVSDAVAEHAENDAGFAEQLRRLVDELDRHRAESPKGRGNISQSTVASGSSSVNQAGGNITIYRSES</sequence>
<name>A0A1J4NXR5_9ACTN</name>
<evidence type="ECO:0000313" key="3">
    <source>
        <dbReference type="Proteomes" id="UP000034196"/>
    </source>
</evidence>
<dbReference type="RefSeq" id="WP_046581943.1">
    <property type="nucleotide sequence ID" value="NZ_LAVA02000046.1"/>
</dbReference>
<proteinExistence type="predicted"/>
<feature type="compositionally biased region" description="Basic and acidic residues" evidence="1">
    <location>
        <begin position="102"/>
        <end position="111"/>
    </location>
</feature>
<evidence type="ECO:0008006" key="4">
    <source>
        <dbReference type="Google" id="ProtNLM"/>
    </source>
</evidence>
<reference evidence="2" key="1">
    <citation type="submission" date="2016-10" db="EMBL/GenBank/DDBJ databases">
        <title>Genome sequence of Streptomyces mangrovisoli MUSC 149.</title>
        <authorList>
            <person name="Lee L.-H."/>
            <person name="Ser H.-L."/>
        </authorList>
    </citation>
    <scope>NUCLEOTIDE SEQUENCE [LARGE SCALE GENOMIC DNA]</scope>
    <source>
        <strain evidence="2">MUSC 149</strain>
    </source>
</reference>